<name>A0AAD5R0B2_PARTN</name>
<evidence type="ECO:0000313" key="1">
    <source>
        <dbReference type="EMBL" id="KAJ1367260.1"/>
    </source>
</evidence>
<accession>A0AAD5R0B2</accession>
<sequence>MSSSVSLESFDLTSLCTNVSNDSALQATQVASYKAPRSCHMLDSAIHDTLEGVSELLNLQMVRKYFAQTRGLPMGDRQEPSPAVAFMSK</sequence>
<protein>
    <submittedName>
        <fullName evidence="1">Uncharacterized protein</fullName>
    </submittedName>
</protein>
<gene>
    <name evidence="1" type="ORF">KIN20_028134</name>
</gene>
<proteinExistence type="predicted"/>
<evidence type="ECO:0000313" key="2">
    <source>
        <dbReference type="Proteomes" id="UP001196413"/>
    </source>
</evidence>
<organism evidence="1 2">
    <name type="scientific">Parelaphostrongylus tenuis</name>
    <name type="common">Meningeal worm</name>
    <dbReference type="NCBI Taxonomy" id="148309"/>
    <lineage>
        <taxon>Eukaryota</taxon>
        <taxon>Metazoa</taxon>
        <taxon>Ecdysozoa</taxon>
        <taxon>Nematoda</taxon>
        <taxon>Chromadorea</taxon>
        <taxon>Rhabditida</taxon>
        <taxon>Rhabditina</taxon>
        <taxon>Rhabditomorpha</taxon>
        <taxon>Strongyloidea</taxon>
        <taxon>Metastrongylidae</taxon>
        <taxon>Parelaphostrongylus</taxon>
    </lineage>
</organism>
<keyword evidence="2" id="KW-1185">Reference proteome</keyword>
<dbReference type="EMBL" id="JAHQIW010005829">
    <property type="protein sequence ID" value="KAJ1367260.1"/>
    <property type="molecule type" value="Genomic_DNA"/>
</dbReference>
<comment type="caution">
    <text evidence="1">The sequence shown here is derived from an EMBL/GenBank/DDBJ whole genome shotgun (WGS) entry which is preliminary data.</text>
</comment>
<dbReference type="Proteomes" id="UP001196413">
    <property type="component" value="Unassembled WGS sequence"/>
</dbReference>
<dbReference type="AlphaFoldDB" id="A0AAD5R0B2"/>
<reference evidence="1" key="1">
    <citation type="submission" date="2021-06" db="EMBL/GenBank/DDBJ databases">
        <title>Parelaphostrongylus tenuis whole genome reference sequence.</title>
        <authorList>
            <person name="Garwood T.J."/>
            <person name="Larsen P.A."/>
            <person name="Fountain-Jones N.M."/>
            <person name="Garbe J.R."/>
            <person name="Macchietto M.G."/>
            <person name="Kania S.A."/>
            <person name="Gerhold R.W."/>
            <person name="Richards J.E."/>
            <person name="Wolf T.M."/>
        </authorList>
    </citation>
    <scope>NUCLEOTIDE SEQUENCE</scope>
    <source>
        <strain evidence="1">MNPRO001-30</strain>
        <tissue evidence="1">Meninges</tissue>
    </source>
</reference>